<feature type="non-terminal residue" evidence="2">
    <location>
        <position position="1"/>
    </location>
</feature>
<organism evidence="2 3">
    <name type="scientific">Polysphondylium violaceum</name>
    <dbReference type="NCBI Taxonomy" id="133409"/>
    <lineage>
        <taxon>Eukaryota</taxon>
        <taxon>Amoebozoa</taxon>
        <taxon>Evosea</taxon>
        <taxon>Eumycetozoa</taxon>
        <taxon>Dictyostelia</taxon>
        <taxon>Dictyosteliales</taxon>
        <taxon>Dictyosteliaceae</taxon>
        <taxon>Polysphondylium</taxon>
    </lineage>
</organism>
<dbReference type="EMBL" id="AJWJ01000331">
    <property type="protein sequence ID" value="KAF2071864.1"/>
    <property type="molecule type" value="Genomic_DNA"/>
</dbReference>
<proteinExistence type="predicted"/>
<dbReference type="PANTHER" id="PTHR14097">
    <property type="entry name" value="OXIDOREDUCTASE HTATIP2"/>
    <property type="match status" value="1"/>
</dbReference>
<evidence type="ECO:0000313" key="3">
    <source>
        <dbReference type="Proteomes" id="UP000695562"/>
    </source>
</evidence>
<sequence>GTGATGKELVKELISSDKFSKITSLVRKIDTSLENEKLNQVVVDFEELDKYKDLFKDHQVGFNCLGTTIRVAKSAAAFRHIEYDYSESFTKLSKEAGIENMHLLTSQGANAKSWLLYTKTKGEIEERTKKEGFATLSIWRPGFLDRGRTDRTLENIMMMFLSRLSLPVSTLGKAMKNSAVAQLDEPIPTTPKVNIYYNKDVYNFAKLD</sequence>
<protein>
    <recommendedName>
        <fullName evidence="1">NAD(P)-binding domain-containing protein</fullName>
    </recommendedName>
</protein>
<dbReference type="Gene3D" id="3.40.50.720">
    <property type="entry name" value="NAD(P)-binding Rossmann-like Domain"/>
    <property type="match status" value="1"/>
</dbReference>
<dbReference type="OrthoDB" id="430436at2759"/>
<reference evidence="2" key="1">
    <citation type="submission" date="2020-01" db="EMBL/GenBank/DDBJ databases">
        <title>Development of genomics and gene disruption for Polysphondylium violaceum indicates a role for the polyketide synthase stlB in stalk morphogenesis.</title>
        <authorList>
            <person name="Narita B."/>
            <person name="Kawabe Y."/>
            <person name="Kin K."/>
            <person name="Saito T."/>
            <person name="Gibbs R."/>
            <person name="Kuspa A."/>
            <person name="Muzny D."/>
            <person name="Queller D."/>
            <person name="Richards S."/>
            <person name="Strassman J."/>
            <person name="Sucgang R."/>
            <person name="Worley K."/>
            <person name="Schaap P."/>
        </authorList>
    </citation>
    <scope>NUCLEOTIDE SEQUENCE</scope>
    <source>
        <strain evidence="2">QSvi11</strain>
    </source>
</reference>
<evidence type="ECO:0000259" key="1">
    <source>
        <dbReference type="Pfam" id="PF13460"/>
    </source>
</evidence>
<dbReference type="InterPro" id="IPR016040">
    <property type="entry name" value="NAD(P)-bd_dom"/>
</dbReference>
<comment type="caution">
    <text evidence="2">The sequence shown here is derived from an EMBL/GenBank/DDBJ whole genome shotgun (WGS) entry which is preliminary data.</text>
</comment>
<name>A0A8J4V5F3_9MYCE</name>
<dbReference type="Pfam" id="PF13460">
    <property type="entry name" value="NAD_binding_10"/>
    <property type="match status" value="1"/>
</dbReference>
<accession>A0A8J4V5F3</accession>
<dbReference type="GO" id="GO:0051170">
    <property type="term" value="P:import into nucleus"/>
    <property type="evidence" value="ECO:0007669"/>
    <property type="project" value="TreeGrafter"/>
</dbReference>
<dbReference type="InterPro" id="IPR036291">
    <property type="entry name" value="NAD(P)-bd_dom_sf"/>
</dbReference>
<dbReference type="SUPFAM" id="SSF51735">
    <property type="entry name" value="NAD(P)-binding Rossmann-fold domains"/>
    <property type="match status" value="1"/>
</dbReference>
<evidence type="ECO:0000313" key="2">
    <source>
        <dbReference type="EMBL" id="KAF2071864.1"/>
    </source>
</evidence>
<dbReference type="PANTHER" id="PTHR14097:SF7">
    <property type="entry name" value="OXIDOREDUCTASE HTATIP2"/>
    <property type="match status" value="1"/>
</dbReference>
<dbReference type="Proteomes" id="UP000695562">
    <property type="component" value="Unassembled WGS sequence"/>
</dbReference>
<keyword evidence="3" id="KW-1185">Reference proteome</keyword>
<dbReference type="GO" id="GO:0005737">
    <property type="term" value="C:cytoplasm"/>
    <property type="evidence" value="ECO:0007669"/>
    <property type="project" value="TreeGrafter"/>
</dbReference>
<gene>
    <name evidence="2" type="ORF">CYY_006813</name>
</gene>
<dbReference type="AlphaFoldDB" id="A0A8J4V5F3"/>
<feature type="domain" description="NAD(P)-binding" evidence="1">
    <location>
        <begin position="1"/>
        <end position="132"/>
    </location>
</feature>